<evidence type="ECO:0000313" key="2">
    <source>
        <dbReference type="Proteomes" id="UP000183986"/>
    </source>
</evidence>
<name>A0A1M2UXH0_MARNT</name>
<reference evidence="1" key="1">
    <citation type="submission" date="2016-11" db="EMBL/GenBank/DDBJ databases">
        <title>Draft Genome Sequence of Marinobacter hydrocarbonoclasticus strain STW2, a polyaromatic aromatic hydrocarbon degrading and denitrifying bacterium from rhizosphere of Seagrass Enhalus acodoides.</title>
        <authorList>
            <person name="Ling J."/>
            <person name="Dong J."/>
        </authorList>
    </citation>
    <scope>NUCLEOTIDE SEQUENCE [LARGE SCALE GENOMIC DNA]</scope>
    <source>
        <strain evidence="1">STW2</strain>
    </source>
</reference>
<gene>
    <name evidence="1" type="ORF">BEE62_07755</name>
</gene>
<dbReference type="Proteomes" id="UP000183986">
    <property type="component" value="Unassembled WGS sequence"/>
</dbReference>
<accession>A0A1M2UXH0</accession>
<proteinExistence type="predicted"/>
<organism evidence="1 2">
    <name type="scientific">Marinobacter nauticus</name>
    <name type="common">Marinobacter hydrocarbonoclasticus</name>
    <name type="synonym">Marinobacter aquaeolei</name>
    <dbReference type="NCBI Taxonomy" id="2743"/>
    <lineage>
        <taxon>Bacteria</taxon>
        <taxon>Pseudomonadati</taxon>
        <taxon>Pseudomonadota</taxon>
        <taxon>Gammaproteobacteria</taxon>
        <taxon>Pseudomonadales</taxon>
        <taxon>Marinobacteraceae</taxon>
        <taxon>Marinobacter</taxon>
    </lineage>
</organism>
<dbReference type="EMBL" id="MPKY01000001">
    <property type="protein sequence ID" value="OJS99997.1"/>
    <property type="molecule type" value="Genomic_DNA"/>
</dbReference>
<sequence>MRKNLPVTNLEKTFSETEKLTKVFNTLASGIYLEKQEDVDDFITALKDELQTAIAAGKRVRLK</sequence>
<comment type="caution">
    <text evidence="1">The sequence shown here is derived from an EMBL/GenBank/DDBJ whole genome shotgun (WGS) entry which is preliminary data.</text>
</comment>
<keyword evidence="2" id="KW-1185">Reference proteome</keyword>
<protein>
    <submittedName>
        <fullName evidence="1">Uncharacterized protein</fullName>
    </submittedName>
</protein>
<evidence type="ECO:0000313" key="1">
    <source>
        <dbReference type="EMBL" id="OJS99997.1"/>
    </source>
</evidence>
<dbReference type="AlphaFoldDB" id="A0A1M2UXH0"/>